<reference evidence="3 4" key="1">
    <citation type="journal article" date="2023" name="J. Hered.">
        <title>Chromosome-level genome of the wood stork (Mycteria americana) provides insight into avian chromosome evolution.</title>
        <authorList>
            <person name="Flamio R. Jr."/>
            <person name="Ramstad K.M."/>
        </authorList>
    </citation>
    <scope>NUCLEOTIDE SEQUENCE [LARGE SCALE GENOMIC DNA]</scope>
    <source>
        <strain evidence="3">JAX WOST 10</strain>
    </source>
</reference>
<keyword evidence="2" id="KW-0732">Signal</keyword>
<evidence type="ECO:0000313" key="4">
    <source>
        <dbReference type="Proteomes" id="UP001333110"/>
    </source>
</evidence>
<gene>
    <name evidence="3" type="ORF">QYF61_002413</name>
</gene>
<proteinExistence type="predicted"/>
<accession>A0AAN7NDG5</accession>
<evidence type="ECO:0000313" key="3">
    <source>
        <dbReference type="EMBL" id="KAK4825808.1"/>
    </source>
</evidence>
<comment type="caution">
    <text evidence="3">The sequence shown here is derived from an EMBL/GenBank/DDBJ whole genome shotgun (WGS) entry which is preliminary data.</text>
</comment>
<evidence type="ECO:0000256" key="1">
    <source>
        <dbReference type="SAM" id="MobiDB-lite"/>
    </source>
</evidence>
<protein>
    <submittedName>
        <fullName evidence="3">Uncharacterized protein</fullName>
    </submittedName>
</protein>
<evidence type="ECO:0000256" key="2">
    <source>
        <dbReference type="SAM" id="SignalP"/>
    </source>
</evidence>
<dbReference type="Proteomes" id="UP001333110">
    <property type="component" value="Unassembled WGS sequence"/>
</dbReference>
<dbReference type="EMBL" id="JAUNZN010000002">
    <property type="protein sequence ID" value="KAK4825808.1"/>
    <property type="molecule type" value="Genomic_DNA"/>
</dbReference>
<feature type="chain" id="PRO_5043051199" evidence="2">
    <location>
        <begin position="20"/>
        <end position="724"/>
    </location>
</feature>
<organism evidence="3 4">
    <name type="scientific">Mycteria americana</name>
    <name type="common">Wood stork</name>
    <dbReference type="NCBI Taxonomy" id="33587"/>
    <lineage>
        <taxon>Eukaryota</taxon>
        <taxon>Metazoa</taxon>
        <taxon>Chordata</taxon>
        <taxon>Craniata</taxon>
        <taxon>Vertebrata</taxon>
        <taxon>Euteleostomi</taxon>
        <taxon>Archelosauria</taxon>
        <taxon>Archosauria</taxon>
        <taxon>Dinosauria</taxon>
        <taxon>Saurischia</taxon>
        <taxon>Theropoda</taxon>
        <taxon>Coelurosauria</taxon>
        <taxon>Aves</taxon>
        <taxon>Neognathae</taxon>
        <taxon>Neoaves</taxon>
        <taxon>Aequornithes</taxon>
        <taxon>Ciconiiformes</taxon>
        <taxon>Ciconiidae</taxon>
        <taxon>Mycteria</taxon>
    </lineage>
</organism>
<name>A0AAN7NDG5_MYCAM</name>
<feature type="signal peptide" evidence="2">
    <location>
        <begin position="1"/>
        <end position="19"/>
    </location>
</feature>
<feature type="compositionally biased region" description="Polar residues" evidence="1">
    <location>
        <begin position="664"/>
        <end position="680"/>
    </location>
</feature>
<feature type="region of interest" description="Disordered" evidence="1">
    <location>
        <begin position="646"/>
        <end position="684"/>
    </location>
</feature>
<dbReference type="AlphaFoldDB" id="A0AAN7NDG5"/>
<keyword evidence="4" id="KW-1185">Reference proteome</keyword>
<sequence length="724" mass="78493">MVLWVLASAVCHRSFPAKAKTSWAVLLLAKNRLLRAPSHLTLNVSRGGTSTTSLGNLHQCFTTLIVKNFFLISSLNLPSFTLKPLPLVLSQQAPLKILKGCNKVSLQPSLLQAEQPQLSQPVFTAQVLQPSDHFCGPPLDSLQQVHVFPVLRAPELDAVLQPRIRLGCKRTLLAHVQLFIHQYPQVLVFRAALNPFIPQPVLMVGVALTQVQDPALGLVEPPEVHMGPLLQLVQVPLDGIPSLRPVNRSTQLGVICKLAEGALDPSVYVTDEDIKQYWSQYGPLRDTTCHRSPSGHGAIDHCPLDATIQPIPHPPSSPPIKSISLQFREKDVVGDHSPGTSPDCHDFSNIMESGLATTSANSFRTLGCISSGPIDLCMFRLLRTANSTGAWSLQPRLPPILMSPISSLTLATNRSSISSPLLSMLSMTPYGMECPFGQLGSAGPAVSPPNFLCTPSLLAAGSHRQIPVFFQAKPAQAPQFVCNIRGSVKPPPAQLTAICCPSATCCNSIRLAPVFHPAVLRLARRHLQLRVPGKHRAWEKELLLCKLLAVQTAQFRDTDSSKSFLSYPFIPACQGLWCLFKVASGNSWENRANSVILQVMTMSRLMKCNNPKTEDDESISNCISSGDSRFEITVVLPWLGIGDTEDTQEAEMEPGRLSSGAGTGQQRLSHCSNRPSSLTPAPSHPRWLLAKAEPISDGGSAPGITYLRKSKNCCATSAGRGVRL</sequence>